<keyword evidence="3" id="KW-1185">Reference proteome</keyword>
<evidence type="ECO:0000313" key="2">
    <source>
        <dbReference type="EMBL" id="KAD2393320.1"/>
    </source>
</evidence>
<accession>A0A5N6LM65</accession>
<reference evidence="2 3" key="1">
    <citation type="submission" date="2019-05" db="EMBL/GenBank/DDBJ databases">
        <title>Mikania micrantha, genome provides insights into the molecular mechanism of rapid growth.</title>
        <authorList>
            <person name="Liu B."/>
        </authorList>
    </citation>
    <scope>NUCLEOTIDE SEQUENCE [LARGE SCALE GENOMIC DNA]</scope>
    <source>
        <strain evidence="2">NLD-2019</strain>
        <tissue evidence="2">Leaf</tissue>
    </source>
</reference>
<name>A0A5N6LM65_9ASTR</name>
<dbReference type="AlphaFoldDB" id="A0A5N6LM65"/>
<comment type="caution">
    <text evidence="2">The sequence shown here is derived from an EMBL/GenBank/DDBJ whole genome shotgun (WGS) entry which is preliminary data.</text>
</comment>
<gene>
    <name evidence="2" type="ORF">E3N88_40297</name>
</gene>
<organism evidence="2 3">
    <name type="scientific">Mikania micrantha</name>
    <name type="common">bitter vine</name>
    <dbReference type="NCBI Taxonomy" id="192012"/>
    <lineage>
        <taxon>Eukaryota</taxon>
        <taxon>Viridiplantae</taxon>
        <taxon>Streptophyta</taxon>
        <taxon>Embryophyta</taxon>
        <taxon>Tracheophyta</taxon>
        <taxon>Spermatophyta</taxon>
        <taxon>Magnoliopsida</taxon>
        <taxon>eudicotyledons</taxon>
        <taxon>Gunneridae</taxon>
        <taxon>Pentapetalae</taxon>
        <taxon>asterids</taxon>
        <taxon>campanulids</taxon>
        <taxon>Asterales</taxon>
        <taxon>Asteraceae</taxon>
        <taxon>Asteroideae</taxon>
        <taxon>Heliantheae alliance</taxon>
        <taxon>Eupatorieae</taxon>
        <taxon>Mikania</taxon>
    </lineage>
</organism>
<dbReference type="Proteomes" id="UP000326396">
    <property type="component" value="Linkage Group LG9"/>
</dbReference>
<feature type="transmembrane region" description="Helical" evidence="1">
    <location>
        <begin position="90"/>
        <end position="107"/>
    </location>
</feature>
<keyword evidence="1" id="KW-0472">Membrane</keyword>
<sequence>MKLKFEDASSVPTFLMVMGWIRSYAERRPFWAEGGWILRDQLQGVNLFFKSFGHMVWFDNLSSRDIDVVNSIKGRGNCFIDIHLDQSMDVLAWMLLLLICWVFFNFWDLHVDFFFMTRAEIKKFTSIHAASMRASGLAALNRASKVSKVRVHHVLALVQNLALNIEEYYLEKVILMTWRGSTSQETV</sequence>
<keyword evidence="1" id="KW-0812">Transmembrane</keyword>
<dbReference type="EMBL" id="SZYD01000019">
    <property type="protein sequence ID" value="KAD2393320.1"/>
    <property type="molecule type" value="Genomic_DNA"/>
</dbReference>
<keyword evidence="1" id="KW-1133">Transmembrane helix</keyword>
<evidence type="ECO:0000256" key="1">
    <source>
        <dbReference type="SAM" id="Phobius"/>
    </source>
</evidence>
<protein>
    <submittedName>
        <fullName evidence="2">Uncharacterized protein</fullName>
    </submittedName>
</protein>
<proteinExistence type="predicted"/>
<evidence type="ECO:0000313" key="3">
    <source>
        <dbReference type="Proteomes" id="UP000326396"/>
    </source>
</evidence>